<name>A0ABS9Q0C7_9MICO</name>
<dbReference type="Proteomes" id="UP001521931">
    <property type="component" value="Unassembled WGS sequence"/>
</dbReference>
<accession>A0ABS9Q0C7</accession>
<evidence type="ECO:0000313" key="1">
    <source>
        <dbReference type="EMBL" id="MCG7321322.1"/>
    </source>
</evidence>
<dbReference type="RefSeq" id="WP_239262896.1">
    <property type="nucleotide sequence ID" value="NZ_JAKRCV010000011.1"/>
</dbReference>
<protein>
    <recommendedName>
        <fullName evidence="3">AraC family transcriptional regulator</fullName>
    </recommendedName>
</protein>
<evidence type="ECO:0000313" key="2">
    <source>
        <dbReference type="Proteomes" id="UP001521931"/>
    </source>
</evidence>
<comment type="caution">
    <text evidence="1">The sequence shown here is derived from an EMBL/GenBank/DDBJ whole genome shotgun (WGS) entry which is preliminary data.</text>
</comment>
<dbReference type="EMBL" id="JAKRCV010000011">
    <property type="protein sequence ID" value="MCG7321322.1"/>
    <property type="molecule type" value="Genomic_DNA"/>
</dbReference>
<organism evidence="1 2">
    <name type="scientific">Arsenicicoccus bolidensis</name>
    <dbReference type="NCBI Taxonomy" id="229480"/>
    <lineage>
        <taxon>Bacteria</taxon>
        <taxon>Bacillati</taxon>
        <taxon>Actinomycetota</taxon>
        <taxon>Actinomycetes</taxon>
        <taxon>Micrococcales</taxon>
        <taxon>Intrasporangiaceae</taxon>
        <taxon>Arsenicicoccus</taxon>
    </lineage>
</organism>
<keyword evidence="2" id="KW-1185">Reference proteome</keyword>
<reference evidence="1 2" key="1">
    <citation type="submission" date="2022-02" db="EMBL/GenBank/DDBJ databases">
        <title>Uncovering new skin microbiome diversity through culturing and metagenomics.</title>
        <authorList>
            <person name="Conlan S."/>
            <person name="Deming C."/>
            <person name="Nisc Comparative Sequencing Program N."/>
            <person name="Segre J.A."/>
        </authorList>
    </citation>
    <scope>NUCLEOTIDE SEQUENCE [LARGE SCALE GENOMIC DNA]</scope>
    <source>
        <strain evidence="1 2">ACRQZ</strain>
    </source>
</reference>
<gene>
    <name evidence="1" type="ORF">MHL29_05350</name>
</gene>
<proteinExistence type="predicted"/>
<evidence type="ECO:0008006" key="3">
    <source>
        <dbReference type="Google" id="ProtNLM"/>
    </source>
</evidence>
<sequence length="47" mass="5143">MSDPGRDRLRELLDAVLDEDHRTLGDMSVGAFSSPSHFSRELVRGGG</sequence>